<dbReference type="OrthoDB" id="1493393at2"/>
<dbReference type="Proteomes" id="UP000075683">
    <property type="component" value="Unassembled WGS sequence"/>
</dbReference>
<evidence type="ECO:0008006" key="4">
    <source>
        <dbReference type="Google" id="ProtNLM"/>
    </source>
</evidence>
<keyword evidence="1" id="KW-1133">Transmembrane helix</keyword>
<dbReference type="Pfam" id="PF10027">
    <property type="entry name" value="DUF2269"/>
    <property type="match status" value="1"/>
</dbReference>
<reference evidence="2 3" key="1">
    <citation type="submission" date="2016-01" db="EMBL/GenBank/DDBJ databases">
        <title>Draft Genome Sequences of Seven Thermophilic Sporeformers Isolated from Foods.</title>
        <authorList>
            <person name="Berendsen E.M."/>
            <person name="Wells-Bennik M.H."/>
            <person name="Krawcyk A.O."/>
            <person name="De Jong A."/>
            <person name="Holsappel S."/>
            <person name="Eijlander R.T."/>
            <person name="Kuipers O.P."/>
        </authorList>
    </citation>
    <scope>NUCLEOTIDE SEQUENCE [LARGE SCALE GENOMIC DNA]</scope>
    <source>
        <strain evidence="2 3">B4135</strain>
    </source>
</reference>
<gene>
    <name evidence="2" type="ORF">B4135_0919</name>
</gene>
<dbReference type="STRING" id="301148.B4135_0919"/>
<keyword evidence="1" id="KW-0472">Membrane</keyword>
<protein>
    <recommendedName>
        <fullName evidence="4">DUF2269 domain-containing protein</fullName>
    </recommendedName>
</protein>
<name>A0A150M5X0_9BACI</name>
<evidence type="ECO:0000313" key="2">
    <source>
        <dbReference type="EMBL" id="KYD20020.1"/>
    </source>
</evidence>
<feature type="transmembrane region" description="Helical" evidence="1">
    <location>
        <begin position="33"/>
        <end position="57"/>
    </location>
</feature>
<evidence type="ECO:0000256" key="1">
    <source>
        <dbReference type="SAM" id="Phobius"/>
    </source>
</evidence>
<organism evidence="2 3">
    <name type="scientific">Caldibacillus debilis</name>
    <dbReference type="NCBI Taxonomy" id="301148"/>
    <lineage>
        <taxon>Bacteria</taxon>
        <taxon>Bacillati</taxon>
        <taxon>Bacillota</taxon>
        <taxon>Bacilli</taxon>
        <taxon>Bacillales</taxon>
        <taxon>Bacillaceae</taxon>
        <taxon>Caldibacillus</taxon>
    </lineage>
</organism>
<dbReference type="InterPro" id="IPR018729">
    <property type="entry name" value="DUF2269_transmembrane"/>
</dbReference>
<comment type="caution">
    <text evidence="2">The sequence shown here is derived from an EMBL/GenBank/DDBJ whole genome shotgun (WGS) entry which is preliminary data.</text>
</comment>
<sequence>MKRREEPIRIKGGALSFRFSRREGKEGKGMDPIYRLLVFVHVFSAILGMGPGFYLTALAKSAKNMTELRHAFALRHKLHVYVMIGGTLLLVTGLSMGFLNRGLFRAGWYWTSLALYLIALAMGPFVLSPRTKPIKRLLASHKGEEIPEEYEKLAKSLFRAEYLENFIFLVIIALMIAKPF</sequence>
<keyword evidence="1" id="KW-0812">Transmembrane</keyword>
<dbReference type="EMBL" id="LQYT01000037">
    <property type="protein sequence ID" value="KYD20020.1"/>
    <property type="molecule type" value="Genomic_DNA"/>
</dbReference>
<dbReference type="AlphaFoldDB" id="A0A150M5X0"/>
<feature type="transmembrane region" description="Helical" evidence="1">
    <location>
        <begin position="108"/>
        <end position="127"/>
    </location>
</feature>
<proteinExistence type="predicted"/>
<accession>A0A150M5X0</accession>
<evidence type="ECO:0000313" key="3">
    <source>
        <dbReference type="Proteomes" id="UP000075683"/>
    </source>
</evidence>
<feature type="transmembrane region" description="Helical" evidence="1">
    <location>
        <begin position="78"/>
        <end position="96"/>
    </location>
</feature>